<name>A0A532V7U5_UNCT6</name>
<sequence>MIILVASLILFLVGLYAIITKRNMIKVAVGFSLMEYSVNFLFAIVGFRPGALPPILQVVEVGKVYSDPLPQALVLTAIVIGLGVTAFMLSLILRLYNRIGSFDLEEIKRLKG</sequence>
<feature type="transmembrane region" description="Helical" evidence="7">
    <location>
        <begin position="72"/>
        <end position="96"/>
    </location>
</feature>
<evidence type="ECO:0000256" key="7">
    <source>
        <dbReference type="SAM" id="Phobius"/>
    </source>
</evidence>
<keyword evidence="4 7" id="KW-0812">Transmembrane</keyword>
<evidence type="ECO:0000256" key="3">
    <source>
        <dbReference type="ARBA" id="ARBA00022475"/>
    </source>
</evidence>
<evidence type="ECO:0000256" key="2">
    <source>
        <dbReference type="ARBA" id="ARBA00010388"/>
    </source>
</evidence>
<evidence type="ECO:0000256" key="5">
    <source>
        <dbReference type="ARBA" id="ARBA00022989"/>
    </source>
</evidence>
<dbReference type="EMBL" id="NJBO01000005">
    <property type="protein sequence ID" value="TKJ43259.1"/>
    <property type="molecule type" value="Genomic_DNA"/>
</dbReference>
<comment type="similarity">
    <text evidence="2">Belongs to the CPA3 antiporters (TC 2.A.63) subunit C family.</text>
</comment>
<dbReference type="PANTHER" id="PTHR34583">
    <property type="entry name" value="ANTIPORTER SUBUNIT MNHC2-RELATED"/>
    <property type="match status" value="1"/>
</dbReference>
<evidence type="ECO:0000256" key="1">
    <source>
        <dbReference type="ARBA" id="ARBA00004651"/>
    </source>
</evidence>
<evidence type="ECO:0000313" key="8">
    <source>
        <dbReference type="EMBL" id="TKJ43259.1"/>
    </source>
</evidence>
<dbReference type="PANTHER" id="PTHR34583:SF2">
    <property type="entry name" value="ANTIPORTER SUBUNIT MNHC2-RELATED"/>
    <property type="match status" value="1"/>
</dbReference>
<dbReference type="InterPro" id="IPR039428">
    <property type="entry name" value="NUOK/Mnh_C1-like"/>
</dbReference>
<dbReference type="Proteomes" id="UP000317778">
    <property type="component" value="Unassembled WGS sequence"/>
</dbReference>
<dbReference type="Pfam" id="PF00420">
    <property type="entry name" value="Oxidored_q2"/>
    <property type="match status" value="1"/>
</dbReference>
<evidence type="ECO:0000256" key="4">
    <source>
        <dbReference type="ARBA" id="ARBA00022692"/>
    </source>
</evidence>
<evidence type="ECO:0000313" key="9">
    <source>
        <dbReference type="Proteomes" id="UP000317778"/>
    </source>
</evidence>
<dbReference type="InterPro" id="IPR050601">
    <property type="entry name" value="CPA3_antiporter_subunitC"/>
</dbReference>
<reference evidence="8 9" key="1">
    <citation type="submission" date="2017-06" db="EMBL/GenBank/DDBJ databases">
        <title>Novel microbial phyla capable of carbon fixation and sulfur reduction in deep-sea sediments.</title>
        <authorList>
            <person name="Huang J."/>
            <person name="Baker B."/>
            <person name="Wang Y."/>
        </authorList>
    </citation>
    <scope>NUCLEOTIDE SEQUENCE [LARGE SCALE GENOMIC DNA]</scope>
    <source>
        <strain evidence="8">B3_TA06</strain>
    </source>
</reference>
<dbReference type="Gene3D" id="1.10.287.3510">
    <property type="match status" value="1"/>
</dbReference>
<comment type="caution">
    <text evidence="8">The sequence shown here is derived from an EMBL/GenBank/DDBJ whole genome shotgun (WGS) entry which is preliminary data.</text>
</comment>
<keyword evidence="3" id="KW-1003">Cell membrane</keyword>
<proteinExistence type="inferred from homology"/>
<organism evidence="8 9">
    <name type="scientific">candidate division TA06 bacterium B3_TA06</name>
    <dbReference type="NCBI Taxonomy" id="2012487"/>
    <lineage>
        <taxon>Bacteria</taxon>
        <taxon>Bacteria division TA06</taxon>
    </lineage>
</organism>
<gene>
    <name evidence="8" type="ORF">CEE36_04290</name>
</gene>
<evidence type="ECO:0000256" key="6">
    <source>
        <dbReference type="ARBA" id="ARBA00023136"/>
    </source>
</evidence>
<dbReference type="AlphaFoldDB" id="A0A532V7U5"/>
<keyword evidence="5 7" id="KW-1133">Transmembrane helix</keyword>
<accession>A0A532V7U5</accession>
<keyword evidence="6 7" id="KW-0472">Membrane</keyword>
<comment type="subcellular location">
    <subcellularLocation>
        <location evidence="1">Cell membrane</location>
        <topology evidence="1">Multi-pass membrane protein</topology>
    </subcellularLocation>
</comment>
<protein>
    <submittedName>
        <fullName evidence="8">Cation:proton antiporter</fullName>
    </submittedName>
</protein>
<dbReference type="GO" id="GO:0005886">
    <property type="term" value="C:plasma membrane"/>
    <property type="evidence" value="ECO:0007669"/>
    <property type="project" value="UniProtKB-SubCell"/>
</dbReference>